<feature type="compositionally biased region" description="Polar residues" evidence="1">
    <location>
        <begin position="1"/>
        <end position="17"/>
    </location>
</feature>
<feature type="region of interest" description="Disordered" evidence="1">
    <location>
        <begin position="1"/>
        <end position="24"/>
    </location>
</feature>
<feature type="region of interest" description="Disordered" evidence="1">
    <location>
        <begin position="289"/>
        <end position="385"/>
    </location>
</feature>
<comment type="caution">
    <text evidence="2">The sequence shown here is derived from an EMBL/GenBank/DDBJ whole genome shotgun (WGS) entry which is preliminary data.</text>
</comment>
<dbReference type="AlphaFoldDB" id="A0AAD4HG90"/>
<evidence type="ECO:0000313" key="2">
    <source>
        <dbReference type="EMBL" id="KAG1895392.1"/>
    </source>
</evidence>
<dbReference type="EMBL" id="JABBWK010000067">
    <property type="protein sequence ID" value="KAG1895392.1"/>
    <property type="molecule type" value="Genomic_DNA"/>
</dbReference>
<organism evidence="2 3">
    <name type="scientific">Suillus fuscotomentosus</name>
    <dbReference type="NCBI Taxonomy" id="1912939"/>
    <lineage>
        <taxon>Eukaryota</taxon>
        <taxon>Fungi</taxon>
        <taxon>Dikarya</taxon>
        <taxon>Basidiomycota</taxon>
        <taxon>Agaricomycotina</taxon>
        <taxon>Agaricomycetes</taxon>
        <taxon>Agaricomycetidae</taxon>
        <taxon>Boletales</taxon>
        <taxon>Suillineae</taxon>
        <taxon>Suillaceae</taxon>
        <taxon>Suillus</taxon>
    </lineage>
</organism>
<gene>
    <name evidence="2" type="ORF">F5891DRAFT_1130659</name>
</gene>
<dbReference type="GeneID" id="64658857"/>
<protein>
    <submittedName>
        <fullName evidence="2">Uncharacterized protein</fullName>
    </submittedName>
</protein>
<proteinExistence type="predicted"/>
<evidence type="ECO:0000256" key="1">
    <source>
        <dbReference type="SAM" id="MobiDB-lite"/>
    </source>
</evidence>
<dbReference type="Proteomes" id="UP001195769">
    <property type="component" value="Unassembled WGS sequence"/>
</dbReference>
<feature type="compositionally biased region" description="Polar residues" evidence="1">
    <location>
        <begin position="312"/>
        <end position="324"/>
    </location>
</feature>
<evidence type="ECO:0000313" key="3">
    <source>
        <dbReference type="Proteomes" id="UP001195769"/>
    </source>
</evidence>
<keyword evidence="3" id="KW-1185">Reference proteome</keyword>
<dbReference type="RefSeq" id="XP_041220968.1">
    <property type="nucleotide sequence ID" value="XM_041364559.1"/>
</dbReference>
<accession>A0AAD4HG90</accession>
<sequence length="413" mass="46556">MVMQSFYSQKRGSSTRRVQPPIHQHPKSLQFKNTLDDAWKQLDNATKNIATSHHKNIYRVQNDLYIGRGLIRSKCSKLNLWNAFCWKKNKDKENHDLGKAALQSFVCDNKDEYFALSKEEQDKLLTEFVEFKETKTTSVYTSMKLKINDVMHTLKVVENELNSLHCHMGTETILYTTHGSTDLPLCGLVFATEGIKNFMGTVMGVDNQDLVNKMEGFAVQGMKEQITGDDCAKMQWVIMEEWPKKIPFTNLNLQMLLCKWESGATYWKSLSDEEFEELCKEHKEKLESGELADQRHQPQSDKEKKHAEMRKSTAQCKQFKSAETISDDNSDAEGDKAICEPAAPSGEAIRESAAPSDEAIHESAAPSVVATASASPDTTSPQPLDINLNTLDCNAMLADFERLFGPAPSTLLE</sequence>
<name>A0AAD4HG90_9AGAM</name>
<reference evidence="2" key="1">
    <citation type="journal article" date="2020" name="New Phytol.">
        <title>Comparative genomics reveals dynamic genome evolution in host specialist ectomycorrhizal fungi.</title>
        <authorList>
            <person name="Lofgren L.A."/>
            <person name="Nguyen N.H."/>
            <person name="Vilgalys R."/>
            <person name="Ruytinx J."/>
            <person name="Liao H.L."/>
            <person name="Branco S."/>
            <person name="Kuo A."/>
            <person name="LaButti K."/>
            <person name="Lipzen A."/>
            <person name="Andreopoulos W."/>
            <person name="Pangilinan J."/>
            <person name="Riley R."/>
            <person name="Hundley H."/>
            <person name="Na H."/>
            <person name="Barry K."/>
            <person name="Grigoriev I.V."/>
            <person name="Stajich J.E."/>
            <person name="Kennedy P.G."/>
        </authorList>
    </citation>
    <scope>NUCLEOTIDE SEQUENCE</scope>
    <source>
        <strain evidence="2">FC203</strain>
    </source>
</reference>
<feature type="compositionally biased region" description="Low complexity" evidence="1">
    <location>
        <begin position="363"/>
        <end position="381"/>
    </location>
</feature>
<feature type="compositionally biased region" description="Basic and acidic residues" evidence="1">
    <location>
        <begin position="289"/>
        <end position="311"/>
    </location>
</feature>